<evidence type="ECO:0000256" key="2">
    <source>
        <dbReference type="ARBA" id="ARBA00022741"/>
    </source>
</evidence>
<dbReference type="GO" id="GO:0006424">
    <property type="term" value="P:glutamyl-tRNA aminoacylation"/>
    <property type="evidence" value="ECO:0007669"/>
    <property type="project" value="TreeGrafter"/>
</dbReference>
<feature type="domain" description="Glutamyl/glutaminyl-tRNA synthetase class Ib catalytic" evidence="6">
    <location>
        <begin position="10"/>
        <end position="116"/>
    </location>
</feature>
<keyword evidence="1 5" id="KW-0436">Ligase</keyword>
<proteinExistence type="inferred from homology"/>
<keyword evidence="5" id="KW-0648">Protein biosynthesis</keyword>
<reference evidence="7 8" key="1">
    <citation type="submission" date="2015-08" db="EMBL/GenBank/DDBJ databases">
        <title>Comparative genomics of the Campylobacter concisus group.</title>
        <authorList>
            <person name="Yee E."/>
            <person name="Chapman M.H."/>
            <person name="Huynh S."/>
            <person name="Bono J.L."/>
            <person name="On S.L."/>
            <person name="St Leger J."/>
            <person name="Foster G."/>
            <person name="Parker C.T."/>
            <person name="Miller W.G."/>
        </authorList>
    </citation>
    <scope>NUCLEOTIDE SEQUENCE [LARGE SCALE GENOMIC DNA]</scope>
    <source>
        <strain evidence="7 8">RM9337</strain>
    </source>
</reference>
<dbReference type="Proteomes" id="UP000650616">
    <property type="component" value="Unassembled WGS sequence"/>
</dbReference>
<evidence type="ECO:0000256" key="4">
    <source>
        <dbReference type="ARBA" id="ARBA00023146"/>
    </source>
</evidence>
<dbReference type="PRINTS" id="PR00987">
    <property type="entry name" value="TRNASYNTHGLU"/>
</dbReference>
<comment type="caution">
    <text evidence="7">The sequence shown here is derived from an EMBL/GenBank/DDBJ whole genome shotgun (WGS) entry which is preliminary data.</text>
</comment>
<dbReference type="Pfam" id="PF00749">
    <property type="entry name" value="tRNA-synt_1c"/>
    <property type="match status" value="2"/>
</dbReference>
<evidence type="ECO:0000256" key="3">
    <source>
        <dbReference type="ARBA" id="ARBA00022840"/>
    </source>
</evidence>
<dbReference type="PANTHER" id="PTHR43311">
    <property type="entry name" value="GLUTAMATE--TRNA LIGASE"/>
    <property type="match status" value="1"/>
</dbReference>
<sequence>MLCIHENRQIISRIAPTPSGFLHTGNAYNFLLTYLYTRSKNGFLYLRIDDYDVTRYQRQYVQNIFDVLEFLGVDYDGGARSVLEFESKFSFKHRFEIYKKELLRLDDTYFCDCTKKTPNAYVDGVYTGLCRDKNLKYEKDKTALRINTNGEIYLGDFVLFKKDDMPSYNFASVVDDELLGVNFIVRGEDLNECSAAQIYLAKKLGFRFFDAKIIHHELLIKDGKKLSKSSNAPAINLKEDPKIYYSLVAKRLKLNPGCADSLSNLLYEFQTKISF</sequence>
<feature type="domain" description="Glutamyl/glutaminyl-tRNA synthetase class Ib catalytic" evidence="6">
    <location>
        <begin position="139"/>
        <end position="231"/>
    </location>
</feature>
<dbReference type="Gene3D" id="3.40.50.620">
    <property type="entry name" value="HUPs"/>
    <property type="match status" value="2"/>
</dbReference>
<keyword evidence="8" id="KW-1185">Reference proteome</keyword>
<dbReference type="PANTHER" id="PTHR43311:SF2">
    <property type="entry name" value="GLUTAMATE--TRNA LIGASE, MITOCHONDRIAL-RELATED"/>
    <property type="match status" value="1"/>
</dbReference>
<evidence type="ECO:0000313" key="8">
    <source>
        <dbReference type="Proteomes" id="UP000650616"/>
    </source>
</evidence>
<dbReference type="GO" id="GO:0005524">
    <property type="term" value="F:ATP binding"/>
    <property type="evidence" value="ECO:0007669"/>
    <property type="project" value="UniProtKB-KW"/>
</dbReference>
<evidence type="ECO:0000256" key="1">
    <source>
        <dbReference type="ARBA" id="ARBA00022598"/>
    </source>
</evidence>
<accession>A0AAW3ZSW3</accession>
<dbReference type="SUPFAM" id="SSF52374">
    <property type="entry name" value="Nucleotidylyl transferase"/>
    <property type="match status" value="1"/>
</dbReference>
<dbReference type="InterPro" id="IPR000924">
    <property type="entry name" value="Glu/Gln-tRNA-synth"/>
</dbReference>
<dbReference type="InterPro" id="IPR014729">
    <property type="entry name" value="Rossmann-like_a/b/a_fold"/>
</dbReference>
<evidence type="ECO:0000313" key="7">
    <source>
        <dbReference type="EMBL" id="MBE3608389.1"/>
    </source>
</evidence>
<dbReference type="InterPro" id="IPR049940">
    <property type="entry name" value="GluQ/Sye"/>
</dbReference>
<keyword evidence="4 5" id="KW-0030">Aminoacyl-tRNA synthetase</keyword>
<comment type="similarity">
    <text evidence="5">Belongs to the class-I aminoacyl-tRNA synthetase family.</text>
</comment>
<dbReference type="GO" id="GO:0005829">
    <property type="term" value="C:cytosol"/>
    <property type="evidence" value="ECO:0007669"/>
    <property type="project" value="TreeGrafter"/>
</dbReference>
<organism evidence="7 8">
    <name type="scientific">Campylobacter californiensis</name>
    <dbReference type="NCBI Taxonomy" id="1032243"/>
    <lineage>
        <taxon>Bacteria</taxon>
        <taxon>Pseudomonadati</taxon>
        <taxon>Campylobacterota</taxon>
        <taxon>Epsilonproteobacteria</taxon>
        <taxon>Campylobacterales</taxon>
        <taxon>Campylobacteraceae</taxon>
        <taxon>Campylobacter</taxon>
    </lineage>
</organism>
<keyword evidence="2 5" id="KW-0547">Nucleotide-binding</keyword>
<evidence type="ECO:0000256" key="5">
    <source>
        <dbReference type="RuleBase" id="RU363037"/>
    </source>
</evidence>
<evidence type="ECO:0000259" key="6">
    <source>
        <dbReference type="Pfam" id="PF00749"/>
    </source>
</evidence>
<dbReference type="GO" id="GO:0004818">
    <property type="term" value="F:glutamate-tRNA ligase activity"/>
    <property type="evidence" value="ECO:0007669"/>
    <property type="project" value="TreeGrafter"/>
</dbReference>
<protein>
    <recommendedName>
        <fullName evidence="6">Glutamyl/glutaminyl-tRNA synthetase class Ib catalytic domain-containing protein</fullName>
    </recommendedName>
</protein>
<gene>
    <name evidence="7" type="ORF">CCAL9337_06590</name>
</gene>
<dbReference type="AlphaFoldDB" id="A0AAW3ZSW3"/>
<name>A0AAW3ZSW3_9BACT</name>
<keyword evidence="3 5" id="KW-0067">ATP-binding</keyword>
<dbReference type="InterPro" id="IPR020058">
    <property type="entry name" value="Glu/Gln-tRNA-synth_Ib_cat-dom"/>
</dbReference>
<dbReference type="EMBL" id="LIWG01000007">
    <property type="protein sequence ID" value="MBE3608389.1"/>
    <property type="molecule type" value="Genomic_DNA"/>
</dbReference>